<dbReference type="AlphaFoldDB" id="A0A1I0F9L3"/>
<dbReference type="Proteomes" id="UP000242642">
    <property type="component" value="Unassembled WGS sequence"/>
</dbReference>
<keyword evidence="3" id="KW-1185">Reference proteome</keyword>
<evidence type="ECO:0000256" key="1">
    <source>
        <dbReference type="SAM" id="SignalP"/>
    </source>
</evidence>
<keyword evidence="1" id="KW-0732">Signal</keyword>
<protein>
    <submittedName>
        <fullName evidence="2">Uncharacterized protein</fullName>
    </submittedName>
</protein>
<feature type="chain" id="PRO_5017240528" evidence="1">
    <location>
        <begin position="22"/>
        <end position="114"/>
    </location>
</feature>
<name>A0A1I0F9L3_9GAMM</name>
<proteinExistence type="predicted"/>
<organism evidence="2 3">
    <name type="scientific">Thorsellia anophelis DSM 18579</name>
    <dbReference type="NCBI Taxonomy" id="1123402"/>
    <lineage>
        <taxon>Bacteria</taxon>
        <taxon>Pseudomonadati</taxon>
        <taxon>Pseudomonadota</taxon>
        <taxon>Gammaproteobacteria</taxon>
        <taxon>Enterobacterales</taxon>
        <taxon>Thorselliaceae</taxon>
        <taxon>Thorsellia</taxon>
    </lineage>
</organism>
<accession>A0A1I0F9L3</accession>
<feature type="signal peptide" evidence="1">
    <location>
        <begin position="1"/>
        <end position="21"/>
    </location>
</feature>
<dbReference type="EMBL" id="FOHV01000037">
    <property type="protein sequence ID" value="SET54190.1"/>
    <property type="molecule type" value="Genomic_DNA"/>
</dbReference>
<reference evidence="3" key="1">
    <citation type="submission" date="2016-10" db="EMBL/GenBank/DDBJ databases">
        <authorList>
            <person name="Varghese N."/>
            <person name="Submissions S."/>
        </authorList>
    </citation>
    <scope>NUCLEOTIDE SEQUENCE [LARGE SCALE GENOMIC DNA]</scope>
    <source>
        <strain evidence="3">DSM 18579</strain>
    </source>
</reference>
<evidence type="ECO:0000313" key="3">
    <source>
        <dbReference type="Proteomes" id="UP000242642"/>
    </source>
</evidence>
<dbReference type="RefSeq" id="WP_093322117.1">
    <property type="nucleotide sequence ID" value="NZ_FOHV01000037.1"/>
</dbReference>
<gene>
    <name evidence="2" type="ORF">SAMN02583745_02675</name>
</gene>
<sequence>MSKLIKIGTTLSIILFSSASAAWDLVSESPFTIQANDTTYILPIQFVCGYDGKLRAYQNDEEVTDKIISGDTLKVINDLYSIFYGNHSSIEVNDYRYIVYDVDKVEYYMRHCDG</sequence>
<evidence type="ECO:0000313" key="2">
    <source>
        <dbReference type="EMBL" id="SET54190.1"/>
    </source>
</evidence>